<protein>
    <submittedName>
        <fullName evidence="2">Uncharacterized protein</fullName>
    </submittedName>
</protein>
<keyword evidence="1" id="KW-0812">Transmembrane</keyword>
<organism evidence="2 3">
    <name type="scientific">Acanthosepion pharaonis</name>
    <name type="common">Pharaoh cuttlefish</name>
    <name type="synonym">Sepia pharaonis</name>
    <dbReference type="NCBI Taxonomy" id="158019"/>
    <lineage>
        <taxon>Eukaryota</taxon>
        <taxon>Metazoa</taxon>
        <taxon>Spiralia</taxon>
        <taxon>Lophotrochozoa</taxon>
        <taxon>Mollusca</taxon>
        <taxon>Cephalopoda</taxon>
        <taxon>Coleoidea</taxon>
        <taxon>Decapodiformes</taxon>
        <taxon>Sepiida</taxon>
        <taxon>Sepiina</taxon>
        <taxon>Sepiidae</taxon>
        <taxon>Acanthosepion</taxon>
    </lineage>
</organism>
<reference evidence="2" key="1">
    <citation type="submission" date="2021-01" db="EMBL/GenBank/DDBJ databases">
        <authorList>
            <person name="Li R."/>
            <person name="Bekaert M."/>
        </authorList>
    </citation>
    <scope>NUCLEOTIDE SEQUENCE</scope>
    <source>
        <strain evidence="2">Farmed</strain>
    </source>
</reference>
<proteinExistence type="predicted"/>
<dbReference type="AlphaFoldDB" id="A0A812CDE6"/>
<keyword evidence="3" id="KW-1185">Reference proteome</keyword>
<name>A0A812CDE6_ACAPH</name>
<keyword evidence="1" id="KW-1133">Transmembrane helix</keyword>
<dbReference type="EMBL" id="CAHIKZ030001434">
    <property type="protein sequence ID" value="CAE1263988.1"/>
    <property type="molecule type" value="Genomic_DNA"/>
</dbReference>
<evidence type="ECO:0000313" key="2">
    <source>
        <dbReference type="EMBL" id="CAE1263988.1"/>
    </source>
</evidence>
<dbReference type="Proteomes" id="UP000597762">
    <property type="component" value="Unassembled WGS sequence"/>
</dbReference>
<comment type="caution">
    <text evidence="2">The sequence shown here is derived from an EMBL/GenBank/DDBJ whole genome shotgun (WGS) entry which is preliminary data.</text>
</comment>
<keyword evidence="1" id="KW-0472">Membrane</keyword>
<accession>A0A812CDE6</accession>
<gene>
    <name evidence="2" type="ORF">SPHA_33954</name>
</gene>
<sequence>MNLKKNPSCFLSFIIIYSILLPTLFFSFSLSIFLLPPPILNTFPSTSSYFQKHYRSYLIYLFGVDEPVLASRLSVPDSTTTLNPLYLYNSLLHYRPILTPSPSILIFFSFLSLFPMPFNFPDGATSIEVTSHRKEFSNEKPTKNMESENTIFLPKRILEKKKAI</sequence>
<feature type="transmembrane region" description="Helical" evidence="1">
    <location>
        <begin position="97"/>
        <end position="114"/>
    </location>
</feature>
<evidence type="ECO:0000313" key="3">
    <source>
        <dbReference type="Proteomes" id="UP000597762"/>
    </source>
</evidence>
<evidence type="ECO:0000256" key="1">
    <source>
        <dbReference type="SAM" id="Phobius"/>
    </source>
</evidence>
<feature type="transmembrane region" description="Helical" evidence="1">
    <location>
        <begin position="12"/>
        <end position="35"/>
    </location>
</feature>